<evidence type="ECO:0000313" key="5">
    <source>
        <dbReference type="Proteomes" id="UP000562929"/>
    </source>
</evidence>
<dbReference type="PANTHER" id="PTHR48081">
    <property type="entry name" value="AB HYDROLASE SUPERFAMILY PROTEIN C4A8.06C"/>
    <property type="match status" value="1"/>
</dbReference>
<dbReference type="PANTHER" id="PTHR48081:SF33">
    <property type="entry name" value="KYNURENINE FORMAMIDASE"/>
    <property type="match status" value="1"/>
</dbReference>
<sequence length="278" mass="30892">MEPAAGIRHTSHQYGPHALQRVGVWESVSRRDEAGPWIVYIHGGAWRDPRNTLYDLEPTINILRHDAVRGFASIDYRLSRHPDFPQDSDVTPEVELRTALHPQHMHDVRAALRMLLSDDNGIINAEDGYLLVGHSAGATLALQVLMSNDERDIIVPPPRAIIAIAGIYDLIGLNRRFNGQYSGIISGAFGPDQLVWRDASPLHLVAGWRPQDSLELTLAQSPQDELIDVAELRNMAAQLKEAGIKNVCILPDLVGDHDAPWREGQQVADLVRRTLTDS</sequence>
<proteinExistence type="inferred from homology"/>
<dbReference type="OrthoDB" id="420264at2759"/>
<comment type="caution">
    <text evidence="4">The sequence shown here is derived from an EMBL/GenBank/DDBJ whole genome shotgun (WGS) entry which is preliminary data.</text>
</comment>
<comment type="subunit">
    <text evidence="3">Homodimer.</text>
</comment>
<comment type="domain">
    <text evidence="3">The main chain amide nitrogen atoms of the second glycine and its adjacent residue in the HGGXW motif define the oxyanion hole, and stabilize the oxyanion that forms during the nucleophilic attack by the catalytic serine during substrate cleavage.</text>
</comment>
<dbReference type="GO" id="GO:0034354">
    <property type="term" value="P:'de novo' NAD+ biosynthetic process from L-tryptophan"/>
    <property type="evidence" value="ECO:0007669"/>
    <property type="project" value="UniProtKB-UniRule"/>
</dbReference>
<dbReference type="InterPro" id="IPR050300">
    <property type="entry name" value="GDXG_lipolytic_enzyme"/>
</dbReference>
<dbReference type="AlphaFoldDB" id="A0A8H4Q4J0"/>
<dbReference type="GO" id="GO:0004061">
    <property type="term" value="F:arylformamidase activity"/>
    <property type="evidence" value="ECO:0007669"/>
    <property type="project" value="UniProtKB-UniRule"/>
</dbReference>
<dbReference type="UniPathway" id="UPA00333">
    <property type="reaction ID" value="UER00454"/>
</dbReference>
<dbReference type="EC" id="3.5.1.9" evidence="3"/>
<dbReference type="Gene3D" id="3.40.50.1820">
    <property type="entry name" value="alpha/beta hydrolase"/>
    <property type="match status" value="1"/>
</dbReference>
<dbReference type="EMBL" id="JAACLJ010000005">
    <property type="protein sequence ID" value="KAF4585547.1"/>
    <property type="molecule type" value="Genomic_DNA"/>
</dbReference>
<dbReference type="HAMAP" id="MF_03014">
    <property type="entry name" value="KFase"/>
    <property type="match status" value="1"/>
</dbReference>
<dbReference type="GO" id="GO:0019441">
    <property type="term" value="P:L-tryptophan catabolic process to kynurenine"/>
    <property type="evidence" value="ECO:0007669"/>
    <property type="project" value="UniProtKB-UniRule"/>
</dbReference>
<accession>A0A8H4Q4J0</accession>
<comment type="pathway">
    <text evidence="3">Amino-acid degradation; L-tryptophan degradation via kynurenine pathway; L-kynurenine from L-tryptophan: step 2/2.</text>
</comment>
<comment type="similarity">
    <text evidence="3">Belongs to the kynurenine formamidase family.</text>
</comment>
<protein>
    <recommendedName>
        <fullName evidence="3">Kynurenine formamidase</fullName>
        <shortName evidence="3">KFA</shortName>
        <shortName evidence="3">KFase</shortName>
        <ecNumber evidence="3">3.5.1.9</ecNumber>
    </recommendedName>
    <alternativeName>
        <fullName evidence="3">Arylformamidase</fullName>
    </alternativeName>
    <alternativeName>
        <fullName evidence="3">N-formylkynurenine formamidase</fullName>
        <shortName evidence="3">FKF</shortName>
    </alternativeName>
</protein>
<comment type="function">
    <text evidence="3">Catalyzes the hydrolysis of N-formyl-L-kynurenine to L-kynurenine, the second step in the kynurenine pathway of tryptophan degradation. Kynurenine may be further oxidized to nicotinic acid, NAD(H) and NADP(H). Required for elimination of toxic metabolites.</text>
</comment>
<evidence type="ECO:0000256" key="2">
    <source>
        <dbReference type="ARBA" id="ARBA00023079"/>
    </source>
</evidence>
<organism evidence="4 5">
    <name type="scientific">Ophiocordyceps camponoti-floridani</name>
    <dbReference type="NCBI Taxonomy" id="2030778"/>
    <lineage>
        <taxon>Eukaryota</taxon>
        <taxon>Fungi</taxon>
        <taxon>Dikarya</taxon>
        <taxon>Ascomycota</taxon>
        <taxon>Pezizomycotina</taxon>
        <taxon>Sordariomycetes</taxon>
        <taxon>Hypocreomycetidae</taxon>
        <taxon>Hypocreales</taxon>
        <taxon>Ophiocordycipitaceae</taxon>
        <taxon>Ophiocordyceps</taxon>
    </lineage>
</organism>
<dbReference type="SUPFAM" id="SSF53474">
    <property type="entry name" value="alpha/beta-Hydrolases"/>
    <property type="match status" value="1"/>
</dbReference>
<dbReference type="Proteomes" id="UP000562929">
    <property type="component" value="Unassembled WGS sequence"/>
</dbReference>
<feature type="active site" description="Nucleophile" evidence="3">
    <location>
        <position position="135"/>
    </location>
</feature>
<name>A0A8H4Q4J0_9HYPO</name>
<evidence type="ECO:0000256" key="3">
    <source>
        <dbReference type="HAMAP-Rule" id="MF_03014"/>
    </source>
</evidence>
<reference evidence="4 5" key="1">
    <citation type="journal article" date="2020" name="G3 (Bethesda)">
        <title>Genetic Underpinnings of Host Manipulation by Ophiocordyceps as Revealed by Comparative Transcriptomics.</title>
        <authorList>
            <person name="Will I."/>
            <person name="Das B."/>
            <person name="Trinh T."/>
            <person name="Brachmann A."/>
            <person name="Ohm R.A."/>
            <person name="de Bekker C."/>
        </authorList>
    </citation>
    <scope>NUCLEOTIDE SEQUENCE [LARGE SCALE GENOMIC DNA]</scope>
    <source>
        <strain evidence="4 5">EC05</strain>
    </source>
</reference>
<keyword evidence="5" id="KW-1185">Reference proteome</keyword>
<feature type="active site" evidence="3">
    <location>
        <position position="257"/>
    </location>
</feature>
<evidence type="ECO:0000313" key="4">
    <source>
        <dbReference type="EMBL" id="KAF4585547.1"/>
    </source>
</evidence>
<dbReference type="InterPro" id="IPR029058">
    <property type="entry name" value="AB_hydrolase_fold"/>
</dbReference>
<keyword evidence="2 3" id="KW-0823">Tryptophan catabolism</keyword>
<dbReference type="InterPro" id="IPR027519">
    <property type="entry name" value="KFase_ver/fungi-typ"/>
</dbReference>
<keyword evidence="1 3" id="KW-0378">Hydrolase</keyword>
<gene>
    <name evidence="4" type="ORF">GQ602_004852</name>
</gene>
<feature type="active site" evidence="3">
    <location>
        <position position="224"/>
    </location>
</feature>
<evidence type="ECO:0000256" key="1">
    <source>
        <dbReference type="ARBA" id="ARBA00022801"/>
    </source>
</evidence>
<feature type="short sequence motif" description="HGGXW" evidence="3">
    <location>
        <begin position="42"/>
        <end position="46"/>
    </location>
</feature>
<comment type="catalytic activity">
    <reaction evidence="3">
        <text>N-formyl-L-kynurenine + H2O = L-kynurenine + formate + H(+)</text>
        <dbReference type="Rhea" id="RHEA:13009"/>
        <dbReference type="ChEBI" id="CHEBI:15377"/>
        <dbReference type="ChEBI" id="CHEBI:15378"/>
        <dbReference type="ChEBI" id="CHEBI:15740"/>
        <dbReference type="ChEBI" id="CHEBI:57959"/>
        <dbReference type="ChEBI" id="CHEBI:58629"/>
        <dbReference type="EC" id="3.5.1.9"/>
    </reaction>
</comment>